<dbReference type="PANTHER" id="PTHR30346">
    <property type="entry name" value="TRANSCRIPTIONAL DUAL REGULATOR HCAR-RELATED"/>
    <property type="match status" value="1"/>
</dbReference>
<evidence type="ECO:0000313" key="8">
    <source>
        <dbReference type="Proteomes" id="UP000033772"/>
    </source>
</evidence>
<organism evidence="7 8">
    <name type="scientific">Nocardioides luteus</name>
    <dbReference type="NCBI Taxonomy" id="1844"/>
    <lineage>
        <taxon>Bacteria</taxon>
        <taxon>Bacillati</taxon>
        <taxon>Actinomycetota</taxon>
        <taxon>Actinomycetes</taxon>
        <taxon>Propionibacteriales</taxon>
        <taxon>Nocardioidaceae</taxon>
        <taxon>Nocardioides</taxon>
    </lineage>
</organism>
<dbReference type="Pfam" id="PF00126">
    <property type="entry name" value="HTH_1"/>
    <property type="match status" value="1"/>
</dbReference>
<dbReference type="GO" id="GO:0032993">
    <property type="term" value="C:protein-DNA complex"/>
    <property type="evidence" value="ECO:0007669"/>
    <property type="project" value="TreeGrafter"/>
</dbReference>
<accession>A0A1J4N1C1</accession>
<comment type="caution">
    <text evidence="7">The sequence shown here is derived from an EMBL/GenBank/DDBJ whole genome shotgun (WGS) entry which is preliminary data.</text>
</comment>
<dbReference type="OrthoDB" id="3181812at2"/>
<dbReference type="InterPro" id="IPR005119">
    <property type="entry name" value="LysR_subst-bd"/>
</dbReference>
<protein>
    <submittedName>
        <fullName evidence="7">LysR family transcriptional regulator</fullName>
    </submittedName>
</protein>
<dbReference type="EMBL" id="JZDQ02000041">
    <property type="protein sequence ID" value="OIJ24336.1"/>
    <property type="molecule type" value="Genomic_DNA"/>
</dbReference>
<comment type="similarity">
    <text evidence="1">Belongs to the LysR transcriptional regulatory family.</text>
</comment>
<dbReference type="AlphaFoldDB" id="A0A1J4N1C1"/>
<keyword evidence="3" id="KW-0238">DNA-binding</keyword>
<keyword evidence="4" id="KW-0804">Transcription</keyword>
<evidence type="ECO:0000256" key="4">
    <source>
        <dbReference type="ARBA" id="ARBA00023163"/>
    </source>
</evidence>
<keyword evidence="8" id="KW-1185">Reference proteome</keyword>
<dbReference type="SUPFAM" id="SSF53850">
    <property type="entry name" value="Periplasmic binding protein-like II"/>
    <property type="match status" value="1"/>
</dbReference>
<sequence length="310" mass="32712">MRTVDAAARNVLPMLPALAALAETGQTLAAADLLQMPQPTVSRMLARLGRELGVEVVERHGRGLRLTRAGEALAPHAAAAVAAATAGIEAVQAQESGARGRIALAFQSTLGERVVPALVKAFLQEHPGASVDLLQTSRPRCLAAVTDGTAEIALISPLEEGSGMRHRRLHTEPLVLVVPIGHRLSTRARVSFEEAAEETFICMKRGYGMRTLLEGLAQASGVTPSIGFEGDDLATLRGLVSAGLGVSLAPRDPHGATGCVEVPLTNPEAVRHIGACWLDRKPSTLAAAFQDLLRRRGRRLTEIGLRPLTG</sequence>
<keyword evidence="2" id="KW-0805">Transcription regulation</keyword>
<dbReference type="PANTHER" id="PTHR30346:SF28">
    <property type="entry name" value="HTH-TYPE TRANSCRIPTIONAL REGULATOR CYNR"/>
    <property type="match status" value="1"/>
</dbReference>
<reference evidence="7" key="1">
    <citation type="submission" date="2016-10" db="EMBL/GenBank/DDBJ databases">
        <title>Draft Genome Sequence of Nocardioides luteus Strain BAFB, an Alkane-Degrading Bacterium Isolated from JP-7 Polluted Soil.</title>
        <authorList>
            <person name="Brown L."/>
            <person name="Ruiz O.N."/>
            <person name="Gunasekera T."/>
        </authorList>
    </citation>
    <scope>NUCLEOTIDE SEQUENCE [LARGE SCALE GENOMIC DNA]</scope>
    <source>
        <strain evidence="7">BAFB</strain>
    </source>
</reference>
<dbReference type="Proteomes" id="UP000033772">
    <property type="component" value="Unassembled WGS sequence"/>
</dbReference>
<dbReference type="InterPro" id="IPR036390">
    <property type="entry name" value="WH_DNA-bd_sf"/>
</dbReference>
<evidence type="ECO:0000256" key="2">
    <source>
        <dbReference type="ARBA" id="ARBA00023015"/>
    </source>
</evidence>
<evidence type="ECO:0000313" key="7">
    <source>
        <dbReference type="EMBL" id="OIJ24336.1"/>
    </source>
</evidence>
<dbReference type="InterPro" id="IPR036388">
    <property type="entry name" value="WH-like_DNA-bd_sf"/>
</dbReference>
<dbReference type="Pfam" id="PF03466">
    <property type="entry name" value="LysR_substrate"/>
    <property type="match status" value="1"/>
</dbReference>
<dbReference type="GO" id="GO:0003700">
    <property type="term" value="F:DNA-binding transcription factor activity"/>
    <property type="evidence" value="ECO:0007669"/>
    <property type="project" value="InterPro"/>
</dbReference>
<proteinExistence type="inferred from homology"/>
<evidence type="ECO:0000256" key="1">
    <source>
        <dbReference type="ARBA" id="ARBA00009437"/>
    </source>
</evidence>
<evidence type="ECO:0000256" key="3">
    <source>
        <dbReference type="ARBA" id="ARBA00023125"/>
    </source>
</evidence>
<dbReference type="GO" id="GO:0003677">
    <property type="term" value="F:DNA binding"/>
    <property type="evidence" value="ECO:0007669"/>
    <property type="project" value="UniProtKB-KW"/>
</dbReference>
<name>A0A1J4N1C1_9ACTN</name>
<keyword evidence="5" id="KW-0732">Signal</keyword>
<dbReference type="InterPro" id="IPR000847">
    <property type="entry name" value="LysR_HTH_N"/>
</dbReference>
<feature type="chain" id="PRO_5039014229" evidence="5">
    <location>
        <begin position="23"/>
        <end position="310"/>
    </location>
</feature>
<dbReference type="Gene3D" id="1.10.10.10">
    <property type="entry name" value="Winged helix-like DNA-binding domain superfamily/Winged helix DNA-binding domain"/>
    <property type="match status" value="1"/>
</dbReference>
<evidence type="ECO:0000256" key="5">
    <source>
        <dbReference type="SAM" id="SignalP"/>
    </source>
</evidence>
<dbReference type="SUPFAM" id="SSF46785">
    <property type="entry name" value="Winged helix' DNA-binding domain"/>
    <property type="match status" value="1"/>
</dbReference>
<evidence type="ECO:0000259" key="6">
    <source>
        <dbReference type="PROSITE" id="PS50931"/>
    </source>
</evidence>
<gene>
    <name evidence="7" type="ORF">UG56_023470</name>
</gene>
<feature type="signal peptide" evidence="5">
    <location>
        <begin position="1"/>
        <end position="22"/>
    </location>
</feature>
<feature type="domain" description="HTH lysR-type" evidence="6">
    <location>
        <begin position="17"/>
        <end position="67"/>
    </location>
</feature>
<dbReference type="Gene3D" id="3.40.190.10">
    <property type="entry name" value="Periplasmic binding protein-like II"/>
    <property type="match status" value="2"/>
</dbReference>
<dbReference type="PROSITE" id="PS50931">
    <property type="entry name" value="HTH_LYSR"/>
    <property type="match status" value="1"/>
</dbReference>
<dbReference type="STRING" id="1844.UG56_023470"/>